<feature type="compositionally biased region" description="Low complexity" evidence="1">
    <location>
        <begin position="345"/>
        <end position="358"/>
    </location>
</feature>
<protein>
    <submittedName>
        <fullName evidence="3">Uncharacterized protein</fullName>
    </submittedName>
</protein>
<comment type="caution">
    <text evidence="3">The sequence shown here is derived from an EMBL/GenBank/DDBJ whole genome shotgun (WGS) entry which is preliminary data.</text>
</comment>
<feature type="region of interest" description="Disordered" evidence="1">
    <location>
        <begin position="344"/>
        <end position="377"/>
    </location>
</feature>
<name>A0ABQ3T0P2_9ACTN</name>
<evidence type="ECO:0000313" key="4">
    <source>
        <dbReference type="Proteomes" id="UP000613974"/>
    </source>
</evidence>
<accession>A0ABQ3T0P2</accession>
<organism evidence="3 4">
    <name type="scientific">Streptomyces nojiriensis</name>
    <dbReference type="NCBI Taxonomy" id="66374"/>
    <lineage>
        <taxon>Bacteria</taxon>
        <taxon>Bacillati</taxon>
        <taxon>Actinomycetota</taxon>
        <taxon>Actinomycetes</taxon>
        <taxon>Kitasatosporales</taxon>
        <taxon>Streptomycetaceae</taxon>
        <taxon>Streptomyces</taxon>
    </lineage>
</organism>
<reference evidence="4" key="1">
    <citation type="submission" date="2023-07" db="EMBL/GenBank/DDBJ databases">
        <title>Whole genome shotgun sequence of Streptomyces nojiriensis NBRC 13794.</title>
        <authorList>
            <person name="Komaki H."/>
            <person name="Tamura T."/>
        </authorList>
    </citation>
    <scope>NUCLEOTIDE SEQUENCE [LARGE SCALE GENOMIC DNA]</scope>
    <source>
        <strain evidence="4">NBRC 13794</strain>
    </source>
</reference>
<keyword evidence="4" id="KW-1185">Reference proteome</keyword>
<dbReference type="EMBL" id="BNEC01000005">
    <property type="protein sequence ID" value="GHI73742.1"/>
    <property type="molecule type" value="Genomic_DNA"/>
</dbReference>
<keyword evidence="2" id="KW-0812">Transmembrane</keyword>
<dbReference type="Proteomes" id="UP000613974">
    <property type="component" value="Unassembled WGS sequence"/>
</dbReference>
<keyword evidence="2" id="KW-1133">Transmembrane helix</keyword>
<evidence type="ECO:0000256" key="2">
    <source>
        <dbReference type="SAM" id="Phobius"/>
    </source>
</evidence>
<gene>
    <name evidence="3" type="ORF">Snoj_76600</name>
</gene>
<keyword evidence="2" id="KW-0472">Membrane</keyword>
<feature type="transmembrane region" description="Helical" evidence="2">
    <location>
        <begin position="83"/>
        <end position="101"/>
    </location>
</feature>
<proteinExistence type="predicted"/>
<evidence type="ECO:0000256" key="1">
    <source>
        <dbReference type="SAM" id="MobiDB-lite"/>
    </source>
</evidence>
<evidence type="ECO:0000313" key="3">
    <source>
        <dbReference type="EMBL" id="GHI73742.1"/>
    </source>
</evidence>
<feature type="region of interest" description="Disordered" evidence="1">
    <location>
        <begin position="54"/>
        <end position="78"/>
    </location>
</feature>
<feature type="region of interest" description="Disordered" evidence="1">
    <location>
        <begin position="1"/>
        <end position="20"/>
    </location>
</feature>
<sequence length="377" mass="40413">MRMHTGWDMGGKDENARSSGISDEELAAFLERAAAGAGEAPREPSARARMVTARLRDQQEPPGWRTGPTGRGTRGGRGRAKRGIKITLAVVFIAGLALVAVRPELVIDRVTGKTAARQDAKALLPAETARPTAAPGAVPPDLPTLAEPFRGSPALRWADGAAGIEVPEATAVDWMPKEKVADALQRVRQFLVAANLDPATLRGERPAAALALLDPQQPDVPQRLEQYLTKPTAQDNPTLLFTRFDPAEVKPVGNVVKVRGSMRVEQGEPGEVRVVTDHTFVHPMTKGGTSVQRTIVRRQITFSLLDPARWKADGNRLQLSEYHAERSNVECEAAGGYVHPMFPQDAPAGTAPTGPATDPYDRSTDIKGGACGTVTRS</sequence>